<organism evidence="8 9">
    <name type="scientific">Colletotrichum musicola</name>
    <dbReference type="NCBI Taxonomy" id="2175873"/>
    <lineage>
        <taxon>Eukaryota</taxon>
        <taxon>Fungi</taxon>
        <taxon>Dikarya</taxon>
        <taxon>Ascomycota</taxon>
        <taxon>Pezizomycotina</taxon>
        <taxon>Sordariomycetes</taxon>
        <taxon>Hypocreomycetidae</taxon>
        <taxon>Glomerellales</taxon>
        <taxon>Glomerellaceae</taxon>
        <taxon>Colletotrichum</taxon>
        <taxon>Colletotrichum orchidearum species complex</taxon>
    </lineage>
</organism>
<gene>
    <name evidence="8" type="ORF">CMUS01_11785</name>
</gene>
<dbReference type="GO" id="GO:0006351">
    <property type="term" value="P:DNA-templated transcription"/>
    <property type="evidence" value="ECO:0007669"/>
    <property type="project" value="InterPro"/>
</dbReference>
<evidence type="ECO:0000256" key="6">
    <source>
        <dbReference type="SAM" id="MobiDB-lite"/>
    </source>
</evidence>
<feature type="compositionally biased region" description="Low complexity" evidence="6">
    <location>
        <begin position="785"/>
        <end position="804"/>
    </location>
</feature>
<feature type="domain" description="Zn(2)-C6 fungal-type" evidence="7">
    <location>
        <begin position="30"/>
        <end position="60"/>
    </location>
</feature>
<dbReference type="GO" id="GO:0008270">
    <property type="term" value="F:zinc ion binding"/>
    <property type="evidence" value="ECO:0007669"/>
    <property type="project" value="InterPro"/>
</dbReference>
<keyword evidence="2" id="KW-0479">Metal-binding</keyword>
<dbReference type="InterPro" id="IPR007219">
    <property type="entry name" value="XnlR_reg_dom"/>
</dbReference>
<feature type="compositionally biased region" description="Low complexity" evidence="6">
    <location>
        <begin position="762"/>
        <end position="777"/>
    </location>
</feature>
<evidence type="ECO:0000256" key="5">
    <source>
        <dbReference type="ARBA" id="ARBA00023242"/>
    </source>
</evidence>
<evidence type="ECO:0000259" key="7">
    <source>
        <dbReference type="PROSITE" id="PS50048"/>
    </source>
</evidence>
<comment type="caution">
    <text evidence="8">The sequence shown here is derived from an EMBL/GenBank/DDBJ whole genome shotgun (WGS) entry which is preliminary data.</text>
</comment>
<evidence type="ECO:0000313" key="9">
    <source>
        <dbReference type="Proteomes" id="UP000639643"/>
    </source>
</evidence>
<comment type="subcellular location">
    <subcellularLocation>
        <location evidence="1">Nucleus</location>
    </subcellularLocation>
</comment>
<keyword evidence="3" id="KW-0805">Transcription regulation</keyword>
<feature type="compositionally biased region" description="Basic and acidic residues" evidence="6">
    <location>
        <begin position="14"/>
        <end position="23"/>
    </location>
</feature>
<dbReference type="GO" id="GO:0000981">
    <property type="term" value="F:DNA-binding transcription factor activity, RNA polymerase II-specific"/>
    <property type="evidence" value="ECO:0007669"/>
    <property type="project" value="InterPro"/>
</dbReference>
<feature type="compositionally biased region" description="Polar residues" evidence="6">
    <location>
        <begin position="136"/>
        <end position="146"/>
    </location>
</feature>
<reference evidence="8" key="1">
    <citation type="journal article" date="2020" name="Phytopathology">
        <title>Genome Sequence Resources of Colletotrichum truncatum, C. plurivorum, C. musicola, and C. sojae: Four Species Pathogenic to Soybean (Glycine max).</title>
        <authorList>
            <person name="Rogerio F."/>
            <person name="Boufleur T.R."/>
            <person name="Ciampi-Guillardi M."/>
            <person name="Sukno S.A."/>
            <person name="Thon M.R."/>
            <person name="Massola Junior N.S."/>
            <person name="Baroncelli R."/>
        </authorList>
    </citation>
    <scope>NUCLEOTIDE SEQUENCE</scope>
    <source>
        <strain evidence="8">LFN0074</strain>
    </source>
</reference>
<feature type="region of interest" description="Disordered" evidence="6">
    <location>
        <begin position="465"/>
        <end position="487"/>
    </location>
</feature>
<evidence type="ECO:0000256" key="3">
    <source>
        <dbReference type="ARBA" id="ARBA00023015"/>
    </source>
</evidence>
<feature type="compositionally biased region" description="Polar residues" evidence="6">
    <location>
        <begin position="99"/>
        <end position="116"/>
    </location>
</feature>
<protein>
    <recommendedName>
        <fullName evidence="7">Zn(2)-C6 fungal-type domain-containing protein</fullName>
    </recommendedName>
</protein>
<dbReference type="InterPro" id="IPR001138">
    <property type="entry name" value="Zn2Cys6_DnaBD"/>
</dbReference>
<feature type="region of interest" description="Disordered" evidence="6">
    <location>
        <begin position="729"/>
        <end position="820"/>
    </location>
</feature>
<evidence type="ECO:0000256" key="4">
    <source>
        <dbReference type="ARBA" id="ARBA00023163"/>
    </source>
</evidence>
<name>A0A8H6JUH1_9PEZI</name>
<dbReference type="EMBL" id="WIGM01000621">
    <property type="protein sequence ID" value="KAF6819066.1"/>
    <property type="molecule type" value="Genomic_DNA"/>
</dbReference>
<dbReference type="Pfam" id="PF04082">
    <property type="entry name" value="Fungal_trans"/>
    <property type="match status" value="1"/>
</dbReference>
<feature type="region of interest" description="Disordered" evidence="6">
    <location>
        <begin position="136"/>
        <end position="169"/>
    </location>
</feature>
<feature type="region of interest" description="Disordered" evidence="6">
    <location>
        <begin position="1"/>
        <end position="29"/>
    </location>
</feature>
<evidence type="ECO:0000256" key="1">
    <source>
        <dbReference type="ARBA" id="ARBA00004123"/>
    </source>
</evidence>
<dbReference type="GO" id="GO:0005634">
    <property type="term" value="C:nucleus"/>
    <property type="evidence" value="ECO:0007669"/>
    <property type="project" value="UniProtKB-SubCell"/>
</dbReference>
<dbReference type="InterPro" id="IPR050815">
    <property type="entry name" value="TF_fung"/>
</dbReference>
<keyword evidence="5" id="KW-0539">Nucleus</keyword>
<dbReference type="PANTHER" id="PTHR47338:SF23">
    <property type="entry name" value="ZN(II)2CYS6 TRANSCRIPTION FACTOR (EUROFUNG)"/>
    <property type="match status" value="1"/>
</dbReference>
<dbReference type="PANTHER" id="PTHR47338">
    <property type="entry name" value="ZN(II)2CYS6 TRANSCRIPTION FACTOR (EUROFUNG)-RELATED"/>
    <property type="match status" value="1"/>
</dbReference>
<proteinExistence type="predicted"/>
<dbReference type="PROSITE" id="PS00463">
    <property type="entry name" value="ZN2_CY6_FUNGAL_1"/>
    <property type="match status" value="1"/>
</dbReference>
<dbReference type="CDD" id="cd12148">
    <property type="entry name" value="fungal_TF_MHR"/>
    <property type="match status" value="1"/>
</dbReference>
<feature type="compositionally biased region" description="Polar residues" evidence="6">
    <location>
        <begin position="729"/>
        <end position="761"/>
    </location>
</feature>
<keyword evidence="4" id="KW-0804">Transcription</keyword>
<dbReference type="Pfam" id="PF00172">
    <property type="entry name" value="Zn_clus"/>
    <property type="match status" value="1"/>
</dbReference>
<evidence type="ECO:0000313" key="8">
    <source>
        <dbReference type="EMBL" id="KAF6819066.1"/>
    </source>
</evidence>
<sequence length="875" mass="97327">MDLAASASASQHQQQEHQPHDGSSENDIPSCQGCRRRKLRCSRDQPTCSHCKRLDSPCVYDLKKNKPGIKPGAVESLNRRVEVLENALLQKSHEPGVHFSTSTSHGDSGPNTTPESQNVVGILSMLARELHKLNSKTTARAGSQAATPEGLAADQAVFSPTTTSSSSRRHTVVDGLEMISHPHVQPRKRRRVDSCGNPNIDLAFPLEDLENITTSLPAPDLLEDVINAHFNLIQPWIPILHETQFRRRVHDPDQLPRLVVVLHAMVVAALRFVDNLETRLSAQEVERRMLRSRNIVILNAMDHLSVENLQALIIIAFNDTTAYRPQIGNGDASKAWSIVGSLTRTVEYLQLSIESDHRDKEPLLKPLPSIAPPQNWTEEEERRRVFWNIFNLDRQDSCHKICPSGLDRWNTSLTSDDVHRRLPADGGLWHKEESVVTPYFGIWDRSAARIGNSIAFLPAHYPSPEHASDASAPPQTPVVPNPSGKGPNTVDMTTVGAFAYCIEATESLSRVTTYFLQQKINFQDRQEVSSWLTRFKELDLRLVHWKMFLPQKWKDSNISRQPALINMDPNLTLAHVTHNTSMILLHQRIAYPESRWSNIVKLPSFCSAETCQVAAAETATISQKYLKYTPENSPATSQFAFCVFISARVLLVHWRYYDADLVPEFWLLVEGLEEMARRWAGPVLRERHAECLAGKYAAQLRDLHGRCETDPQFAVDVLGYSSGITGQGCSPSAQTPGFSHQQGNALFAQSSSRTARNAPTVSSPLASSQTTAAATAQPRPPPVFPGQQQQPGQLRQGSMIGPMGSPIPIPGFTPRDSDAPDELSAISHMLMDQRFMEMDRIISFDDMMFTAQTASSGNNALPVNGWAQVDGSRLE</sequence>
<dbReference type="Gene3D" id="4.10.240.10">
    <property type="entry name" value="Zn(2)-C6 fungal-type DNA-binding domain"/>
    <property type="match status" value="1"/>
</dbReference>
<keyword evidence="9" id="KW-1185">Reference proteome</keyword>
<evidence type="ECO:0000256" key="2">
    <source>
        <dbReference type="ARBA" id="ARBA00022723"/>
    </source>
</evidence>
<accession>A0A8H6JUH1</accession>
<dbReference type="GO" id="GO:0003677">
    <property type="term" value="F:DNA binding"/>
    <property type="evidence" value="ECO:0007669"/>
    <property type="project" value="InterPro"/>
</dbReference>
<dbReference type="AlphaFoldDB" id="A0A8H6JUH1"/>
<dbReference type="PROSITE" id="PS50048">
    <property type="entry name" value="ZN2_CY6_FUNGAL_2"/>
    <property type="match status" value="1"/>
</dbReference>
<feature type="compositionally biased region" description="Low complexity" evidence="6">
    <location>
        <begin position="1"/>
        <end position="13"/>
    </location>
</feature>
<dbReference type="Proteomes" id="UP000639643">
    <property type="component" value="Unassembled WGS sequence"/>
</dbReference>
<dbReference type="SUPFAM" id="SSF57701">
    <property type="entry name" value="Zn2/Cys6 DNA-binding domain"/>
    <property type="match status" value="1"/>
</dbReference>
<dbReference type="OrthoDB" id="4456959at2759"/>
<dbReference type="CDD" id="cd00067">
    <property type="entry name" value="GAL4"/>
    <property type="match status" value="1"/>
</dbReference>
<dbReference type="SMART" id="SM00066">
    <property type="entry name" value="GAL4"/>
    <property type="match status" value="1"/>
</dbReference>
<feature type="region of interest" description="Disordered" evidence="6">
    <location>
        <begin position="92"/>
        <end position="116"/>
    </location>
</feature>
<dbReference type="InterPro" id="IPR036864">
    <property type="entry name" value="Zn2-C6_fun-type_DNA-bd_sf"/>
</dbReference>